<accession>A0A0S4IL00</accession>
<dbReference type="EMBL" id="CYKH01000072">
    <property type="protein sequence ID" value="CUE69003.1"/>
    <property type="molecule type" value="Genomic_DNA"/>
</dbReference>
<evidence type="ECO:0000313" key="3">
    <source>
        <dbReference type="Proteomes" id="UP000051952"/>
    </source>
</evidence>
<protein>
    <recommendedName>
        <fullName evidence="1">JAB1/MPN/MOV34 metalloenzyme domain-containing protein</fullName>
    </recommendedName>
</protein>
<evidence type="ECO:0000313" key="2">
    <source>
        <dbReference type="EMBL" id="CUE69003.1"/>
    </source>
</evidence>
<name>A0A0S4IL00_BODSA</name>
<sequence>MQLIVQPHVAASILDHYQGKFAKNCRGWLIGTLNATTATATNFVPDTFNLPVNKPEKEFKQYGQKLQSWVESIKAMFPREDGDIKIIGFYSVGSGAPVCHQSIDDTNETTFEFEYAAWSIEYSRNTSLAKGGIAIHLDIRIPVDAKEELKFLGKRFDYTKDPAKAGMQLATTDIEVRIVPETRAANTVADYIVRQAYGETSEETSVQVLNLDRVLSETSAPENGADDRIKNIFNAFEASIASTKNSDVTRLVAELKQQQADASAANGENLSEVRKNNALMIKLVVTRMQEYLQAMEQSLVRGGQRGRFDRR</sequence>
<dbReference type="VEuPathDB" id="TriTrypDB:BSAL_51900"/>
<evidence type="ECO:0000259" key="1">
    <source>
        <dbReference type="Pfam" id="PF01398"/>
    </source>
</evidence>
<dbReference type="Proteomes" id="UP000051952">
    <property type="component" value="Unassembled WGS sequence"/>
</dbReference>
<dbReference type="Gene3D" id="3.40.140.10">
    <property type="entry name" value="Cytidine Deaminase, domain 2"/>
    <property type="match status" value="1"/>
</dbReference>
<organism evidence="2 3">
    <name type="scientific">Bodo saltans</name>
    <name type="common">Flagellated protozoan</name>
    <dbReference type="NCBI Taxonomy" id="75058"/>
    <lineage>
        <taxon>Eukaryota</taxon>
        <taxon>Discoba</taxon>
        <taxon>Euglenozoa</taxon>
        <taxon>Kinetoplastea</taxon>
        <taxon>Metakinetoplastina</taxon>
        <taxon>Eubodonida</taxon>
        <taxon>Bodonidae</taxon>
        <taxon>Bodo</taxon>
    </lineage>
</organism>
<dbReference type="InterPro" id="IPR000555">
    <property type="entry name" value="JAMM/MPN+_dom"/>
</dbReference>
<reference evidence="3" key="1">
    <citation type="submission" date="2015-09" db="EMBL/GenBank/DDBJ databases">
        <authorList>
            <consortium name="Pathogen Informatics"/>
        </authorList>
    </citation>
    <scope>NUCLEOTIDE SEQUENCE [LARGE SCALE GENOMIC DNA]</scope>
    <source>
        <strain evidence="3">Lake Konstanz</strain>
    </source>
</reference>
<dbReference type="AlphaFoldDB" id="A0A0S4IL00"/>
<dbReference type="Pfam" id="PF01398">
    <property type="entry name" value="JAB"/>
    <property type="match status" value="1"/>
</dbReference>
<keyword evidence="3" id="KW-1185">Reference proteome</keyword>
<dbReference type="GO" id="GO:0008237">
    <property type="term" value="F:metallopeptidase activity"/>
    <property type="evidence" value="ECO:0007669"/>
    <property type="project" value="InterPro"/>
</dbReference>
<proteinExistence type="predicted"/>
<feature type="domain" description="JAB1/MPN/MOV34 metalloenzyme" evidence="1">
    <location>
        <begin position="3"/>
        <end position="99"/>
    </location>
</feature>
<gene>
    <name evidence="2" type="ORF">BSAL_51900</name>
</gene>